<dbReference type="InterPro" id="IPR046357">
    <property type="entry name" value="PPIase_dom_sf"/>
</dbReference>
<feature type="region of interest" description="Disordered" evidence="2">
    <location>
        <begin position="268"/>
        <end position="287"/>
    </location>
</feature>
<feature type="domain" description="PpiC" evidence="3">
    <location>
        <begin position="222"/>
        <end position="323"/>
    </location>
</feature>
<sequence length="646" mass="74776">MKHFITAIFFCFSVTVFAQIDKNDILFTVDEEPVMASEFVRVYNKNLDLVKDESQKDVDAYLELFINYQLKVKEARRLELDKDAKYIREFTNYKSQLTKNFLSDSKVTETLVKEAYDRSTEDIKASHVLIRIEETNTDTTQVYNRLLELRQRIMKEGYDVVKNEVHNGKTVFAEDLGYFSVFKMVYAFETAAYNTKIGEVSMPFRTRFGFHIVNVTDKRPSLGEVTVAHIMVANNQKDTLLVPETRINEIYKKLQQGEKFESLAKQFSDDKSSSSKGGQLAPFTGGQLGSQEFEDMAFSLKDKGQVSEPFKTDFGWHIVKLIGKSSIQPYEKTKAIFENKVKRDSRSKLINTSLAKQLDEKYKVVDNKDALSYFETIINDSYFKQAWIVPVDLEQEKIFLTIGTKKITYGDFAQHLFKIQRTYANKKMSTKALINSIYSKYKEDEVILYNKENLEFENEDFAHVLKEYRDGLLLFDLMEKQVWNAASKDTVGLKAFHANNKDNYMWEDRVEGVILSSANKNMIEKAIKLLNKGKTIEAIEAELNKDEAQNIISTSDIFELGDKELPKDFEFKEGISKVYEHNDAYHVIMVKTVISKSHKTLDAARGKIVSDYQNQIENDWIKSLNERYNVKVDHKVLKKVKSLILN</sequence>
<name>A0ABY7S0S2_9FLAO</name>
<keyword evidence="5" id="KW-1185">Reference proteome</keyword>
<keyword evidence="1 4" id="KW-0413">Isomerase</keyword>
<dbReference type="Proteomes" id="UP001202717">
    <property type="component" value="Chromosome"/>
</dbReference>
<dbReference type="InterPro" id="IPR050245">
    <property type="entry name" value="PrsA_foldase"/>
</dbReference>
<organism evidence="4 5">
    <name type="scientific">Psychroserpens ponticola</name>
    <dbReference type="NCBI Taxonomy" id="2932268"/>
    <lineage>
        <taxon>Bacteria</taxon>
        <taxon>Pseudomonadati</taxon>
        <taxon>Bacteroidota</taxon>
        <taxon>Flavobacteriia</taxon>
        <taxon>Flavobacteriales</taxon>
        <taxon>Flavobacteriaceae</taxon>
        <taxon>Psychroserpens</taxon>
    </lineage>
</organism>
<reference evidence="4 5" key="1">
    <citation type="submission" date="2023-01" db="EMBL/GenBank/DDBJ databases">
        <title>Psychroserpens ponticola sp. nov., isolated from seawater.</title>
        <authorList>
            <person name="Kristyanto S."/>
            <person name="Jung J."/>
            <person name="Kim J.M."/>
            <person name="Jeon C.O."/>
        </authorList>
    </citation>
    <scope>NUCLEOTIDE SEQUENCE [LARGE SCALE GENOMIC DNA]</scope>
    <source>
        <strain evidence="4 5">MSW6</strain>
    </source>
</reference>
<keyword evidence="1" id="KW-0697">Rotamase</keyword>
<dbReference type="InterPro" id="IPR000297">
    <property type="entry name" value="PPIase_PpiC"/>
</dbReference>
<dbReference type="Pfam" id="PF00639">
    <property type="entry name" value="Rotamase"/>
    <property type="match status" value="2"/>
</dbReference>
<evidence type="ECO:0000259" key="3">
    <source>
        <dbReference type="PROSITE" id="PS50198"/>
    </source>
</evidence>
<dbReference type="GO" id="GO:0003755">
    <property type="term" value="F:peptidyl-prolyl cis-trans isomerase activity"/>
    <property type="evidence" value="ECO:0007669"/>
    <property type="project" value="UniProtKB-EC"/>
</dbReference>
<evidence type="ECO:0000313" key="5">
    <source>
        <dbReference type="Proteomes" id="UP001202717"/>
    </source>
</evidence>
<evidence type="ECO:0000256" key="2">
    <source>
        <dbReference type="SAM" id="MobiDB-lite"/>
    </source>
</evidence>
<dbReference type="PANTHER" id="PTHR47245">
    <property type="entry name" value="PEPTIDYLPROLYL ISOMERASE"/>
    <property type="match status" value="1"/>
</dbReference>
<proteinExistence type="predicted"/>
<dbReference type="PANTHER" id="PTHR47245:SF2">
    <property type="entry name" value="PEPTIDYL-PROLYL CIS-TRANS ISOMERASE HP_0175-RELATED"/>
    <property type="match status" value="1"/>
</dbReference>
<dbReference type="RefSeq" id="WP_249997178.1">
    <property type="nucleotide sequence ID" value="NZ_CP116221.1"/>
</dbReference>
<dbReference type="Gene3D" id="3.10.50.40">
    <property type="match status" value="2"/>
</dbReference>
<evidence type="ECO:0000256" key="1">
    <source>
        <dbReference type="PROSITE-ProRule" id="PRU00278"/>
    </source>
</evidence>
<dbReference type="EMBL" id="CP116221">
    <property type="protein sequence ID" value="WCO02764.1"/>
    <property type="molecule type" value="Genomic_DNA"/>
</dbReference>
<evidence type="ECO:0000313" key="4">
    <source>
        <dbReference type="EMBL" id="WCO02764.1"/>
    </source>
</evidence>
<dbReference type="PROSITE" id="PS50198">
    <property type="entry name" value="PPIC_PPIASE_2"/>
    <property type="match status" value="2"/>
</dbReference>
<protein>
    <submittedName>
        <fullName evidence="4">Peptidylprolyl isomerase</fullName>
        <ecNumber evidence="4">5.2.1.8</ecNumber>
    </submittedName>
</protein>
<gene>
    <name evidence="4" type="ORF">MUN68_004525</name>
</gene>
<accession>A0ABY7S0S2</accession>
<dbReference type="EC" id="5.2.1.8" evidence="4"/>
<feature type="domain" description="PpiC" evidence="3">
    <location>
        <begin position="120"/>
        <end position="217"/>
    </location>
</feature>
<dbReference type="SUPFAM" id="SSF54534">
    <property type="entry name" value="FKBP-like"/>
    <property type="match status" value="2"/>
</dbReference>